<reference evidence="8" key="1">
    <citation type="submission" date="2018-05" db="EMBL/GenBank/DDBJ databases">
        <authorList>
            <person name="Lanie J.A."/>
            <person name="Ng W.-L."/>
            <person name="Kazmierczak K.M."/>
            <person name="Andrzejewski T.M."/>
            <person name="Davidsen T.M."/>
            <person name="Wayne K.J."/>
            <person name="Tettelin H."/>
            <person name="Glass J.I."/>
            <person name="Rusch D."/>
            <person name="Podicherti R."/>
            <person name="Tsui H.-C.T."/>
            <person name="Winkler M.E."/>
        </authorList>
    </citation>
    <scope>NUCLEOTIDE SEQUENCE</scope>
</reference>
<evidence type="ECO:0000256" key="6">
    <source>
        <dbReference type="ARBA" id="ARBA00023211"/>
    </source>
</evidence>
<gene>
    <name evidence="8" type="ORF">METZ01_LOCUS144894</name>
</gene>
<dbReference type="GO" id="GO:0046872">
    <property type="term" value="F:metal ion binding"/>
    <property type="evidence" value="ECO:0007669"/>
    <property type="project" value="UniProtKB-KW"/>
</dbReference>
<protein>
    <recommendedName>
        <fullName evidence="7">Isopropylmalate dehydrogenase-like domain-containing protein</fullName>
    </recommendedName>
</protein>
<feature type="non-terminal residue" evidence="8">
    <location>
        <position position="294"/>
    </location>
</feature>
<dbReference type="SMART" id="SM01329">
    <property type="entry name" value="Iso_dh"/>
    <property type="match status" value="1"/>
</dbReference>
<proteinExistence type="predicted"/>
<name>A0A381ZS30_9ZZZZ</name>
<evidence type="ECO:0000259" key="7">
    <source>
        <dbReference type="SMART" id="SM01329"/>
    </source>
</evidence>
<dbReference type="SUPFAM" id="SSF53659">
    <property type="entry name" value="Isocitrate/Isopropylmalate dehydrogenase-like"/>
    <property type="match status" value="1"/>
</dbReference>
<evidence type="ECO:0000256" key="4">
    <source>
        <dbReference type="ARBA" id="ARBA00023002"/>
    </source>
</evidence>
<keyword evidence="3" id="KW-0479">Metal-binding</keyword>
<dbReference type="AlphaFoldDB" id="A0A381ZS30"/>
<dbReference type="EMBL" id="UINC01022439">
    <property type="protein sequence ID" value="SVA92040.1"/>
    <property type="molecule type" value="Genomic_DNA"/>
</dbReference>
<dbReference type="PANTHER" id="PTHR43275:SF1">
    <property type="entry name" value="D-MALATE DEHYDROGENASE [DECARBOXYLATING]"/>
    <property type="match status" value="1"/>
</dbReference>
<keyword evidence="4" id="KW-0560">Oxidoreductase</keyword>
<evidence type="ECO:0000256" key="5">
    <source>
        <dbReference type="ARBA" id="ARBA00023027"/>
    </source>
</evidence>
<sequence>MFDFHYFDWGTDYYLKNDHMMSDNALDVLSKFDSILLGAVGDPKVPDHITLNGLLLPIRRRFDQYVSVRPCYLWKNTDSVLKNASNLDFVIIRENSEGEYANIGGFLHASNEFETSIQTAVFTRMGCTRIIEYAFEHAISRNNKLKVTSITKSNAQAFGMVMWDNCFKEVSERYPNIATESLLVDAACMDLVRRPEDFDVIVASNLFGDILSDLGAGITGGMGTAPSSNINPSKNLPSMFEPVHGSAPDISGKGIANPLAAILSAAMMASYLGYSKIEDIIRQAVQKTINDNII</sequence>
<dbReference type="InterPro" id="IPR024084">
    <property type="entry name" value="IsoPropMal-DH-like_dom"/>
</dbReference>
<comment type="cofactor">
    <cofactor evidence="1">
        <name>Mn(2+)</name>
        <dbReference type="ChEBI" id="CHEBI:29035"/>
    </cofactor>
</comment>
<evidence type="ECO:0000313" key="8">
    <source>
        <dbReference type="EMBL" id="SVA92040.1"/>
    </source>
</evidence>
<accession>A0A381ZS30</accession>
<keyword evidence="5" id="KW-0520">NAD</keyword>
<dbReference type="PANTHER" id="PTHR43275">
    <property type="entry name" value="D-MALATE DEHYDROGENASE [DECARBOXYLATING]"/>
    <property type="match status" value="1"/>
</dbReference>
<dbReference type="GO" id="GO:0016491">
    <property type="term" value="F:oxidoreductase activity"/>
    <property type="evidence" value="ECO:0007669"/>
    <property type="project" value="UniProtKB-KW"/>
</dbReference>
<evidence type="ECO:0000256" key="1">
    <source>
        <dbReference type="ARBA" id="ARBA00001936"/>
    </source>
</evidence>
<feature type="domain" description="Isopropylmalate dehydrogenase-like" evidence="7">
    <location>
        <begin position="1"/>
        <end position="294"/>
    </location>
</feature>
<keyword evidence="6" id="KW-0464">Manganese</keyword>
<dbReference type="Pfam" id="PF00180">
    <property type="entry name" value="Iso_dh"/>
    <property type="match status" value="1"/>
</dbReference>
<dbReference type="Gene3D" id="3.40.718.10">
    <property type="entry name" value="Isopropylmalate Dehydrogenase"/>
    <property type="match status" value="1"/>
</dbReference>
<dbReference type="InterPro" id="IPR050501">
    <property type="entry name" value="ICDH/IPMDH"/>
</dbReference>
<comment type="cofactor">
    <cofactor evidence="2">
        <name>Mg(2+)</name>
        <dbReference type="ChEBI" id="CHEBI:18420"/>
    </cofactor>
</comment>
<evidence type="ECO:0000256" key="2">
    <source>
        <dbReference type="ARBA" id="ARBA00001946"/>
    </source>
</evidence>
<organism evidence="8">
    <name type="scientific">marine metagenome</name>
    <dbReference type="NCBI Taxonomy" id="408172"/>
    <lineage>
        <taxon>unclassified sequences</taxon>
        <taxon>metagenomes</taxon>
        <taxon>ecological metagenomes</taxon>
    </lineage>
</organism>
<evidence type="ECO:0000256" key="3">
    <source>
        <dbReference type="ARBA" id="ARBA00022723"/>
    </source>
</evidence>